<keyword evidence="12" id="KW-1185">Reference proteome</keyword>
<dbReference type="Gene3D" id="3.40.30.10">
    <property type="entry name" value="Glutaredoxin"/>
    <property type="match status" value="1"/>
</dbReference>
<keyword evidence="3" id="KW-0249">Electron transport</keyword>
<gene>
    <name evidence="11" type="ORF">BW247_06605</name>
</gene>
<organism evidence="11 12">
    <name type="scientific">Acidihalobacter ferrooxydans</name>
    <dbReference type="NCBI Taxonomy" id="1765967"/>
    <lineage>
        <taxon>Bacteria</taxon>
        <taxon>Pseudomonadati</taxon>
        <taxon>Pseudomonadota</taxon>
        <taxon>Gammaproteobacteria</taxon>
        <taxon>Chromatiales</taxon>
        <taxon>Ectothiorhodospiraceae</taxon>
        <taxon>Acidihalobacter</taxon>
    </lineage>
</organism>
<dbReference type="OrthoDB" id="9790390at2"/>
<dbReference type="CDD" id="cd02947">
    <property type="entry name" value="TRX_family"/>
    <property type="match status" value="1"/>
</dbReference>
<dbReference type="InterPro" id="IPR005746">
    <property type="entry name" value="Thioredoxin"/>
</dbReference>
<keyword evidence="4 9" id="KW-1015">Disulfide bond</keyword>
<comment type="similarity">
    <text evidence="1 7">Belongs to the thioredoxin family.</text>
</comment>
<dbReference type="EMBL" id="CP019434">
    <property type="protein sequence ID" value="APZ42802.1"/>
    <property type="molecule type" value="Genomic_DNA"/>
</dbReference>
<keyword evidence="5 9" id="KW-0676">Redox-active center</keyword>
<dbReference type="InterPro" id="IPR013766">
    <property type="entry name" value="Thioredoxin_domain"/>
</dbReference>
<feature type="domain" description="Thioredoxin" evidence="10">
    <location>
        <begin position="1"/>
        <end position="105"/>
    </location>
</feature>
<evidence type="ECO:0000313" key="12">
    <source>
        <dbReference type="Proteomes" id="UP000243807"/>
    </source>
</evidence>
<dbReference type="PROSITE" id="PS51352">
    <property type="entry name" value="THIOREDOXIN_2"/>
    <property type="match status" value="1"/>
</dbReference>
<sequence length="125" mass="14115">MAAIELNEENFEKTITENDIVIVDFWASWCAPCRAFAPTFEAASEQHTDIVFAKVNTEEAQSIAATFQIRSIPTLMIFREQVILFAQPGMLSAAQLEEVIGKVREIDMAQVHEDVRKQQEEAQQA</sequence>
<name>A0A1P8UG33_9GAMM</name>
<evidence type="ECO:0000256" key="4">
    <source>
        <dbReference type="ARBA" id="ARBA00023157"/>
    </source>
</evidence>
<evidence type="ECO:0000256" key="9">
    <source>
        <dbReference type="PIRSR" id="PIRSR000077-4"/>
    </source>
</evidence>
<dbReference type="NCBIfam" id="TIGR01068">
    <property type="entry name" value="thioredoxin"/>
    <property type="match status" value="1"/>
</dbReference>
<evidence type="ECO:0000256" key="3">
    <source>
        <dbReference type="ARBA" id="ARBA00022982"/>
    </source>
</evidence>
<dbReference type="STRING" id="1765967.BW247_06605"/>
<dbReference type="RefSeq" id="WP_076836451.1">
    <property type="nucleotide sequence ID" value="NZ_CP019434.1"/>
</dbReference>
<evidence type="ECO:0000259" key="10">
    <source>
        <dbReference type="PROSITE" id="PS51352"/>
    </source>
</evidence>
<dbReference type="InterPro" id="IPR036249">
    <property type="entry name" value="Thioredoxin-like_sf"/>
</dbReference>
<dbReference type="PROSITE" id="PS00194">
    <property type="entry name" value="THIOREDOXIN_1"/>
    <property type="match status" value="1"/>
</dbReference>
<dbReference type="GO" id="GO:0015035">
    <property type="term" value="F:protein-disulfide reductase activity"/>
    <property type="evidence" value="ECO:0007669"/>
    <property type="project" value="UniProtKB-UniRule"/>
</dbReference>
<dbReference type="KEGG" id="afy:BW247_06605"/>
<dbReference type="InterPro" id="IPR017937">
    <property type="entry name" value="Thioredoxin_CS"/>
</dbReference>
<dbReference type="FunFam" id="3.40.30.10:FF:000155">
    <property type="entry name" value="Thioredoxin"/>
    <property type="match status" value="1"/>
</dbReference>
<evidence type="ECO:0000313" key="11">
    <source>
        <dbReference type="EMBL" id="APZ42802.1"/>
    </source>
</evidence>
<reference evidence="11 12" key="1">
    <citation type="submission" date="2017-01" db="EMBL/GenBank/DDBJ databases">
        <title>Draft sequence of Acidihalobacter ferrooxidans strain DSM 14175 (strain V8).</title>
        <authorList>
            <person name="Khaleque H.N."/>
            <person name="Ramsay J.P."/>
            <person name="Murphy R.J.T."/>
            <person name="Kaksonen A.H."/>
            <person name="Boxall N.J."/>
            <person name="Watkin E.L.J."/>
        </authorList>
    </citation>
    <scope>NUCLEOTIDE SEQUENCE [LARGE SCALE GENOMIC DNA]</scope>
    <source>
        <strain evidence="11 12">V8</strain>
    </source>
</reference>
<dbReference type="PANTHER" id="PTHR45663:SF40">
    <property type="entry name" value="THIOREDOXIN 2"/>
    <property type="match status" value="1"/>
</dbReference>
<dbReference type="PRINTS" id="PR00421">
    <property type="entry name" value="THIOREDOXIN"/>
</dbReference>
<evidence type="ECO:0000256" key="2">
    <source>
        <dbReference type="ARBA" id="ARBA00022448"/>
    </source>
</evidence>
<dbReference type="SUPFAM" id="SSF52833">
    <property type="entry name" value="Thioredoxin-like"/>
    <property type="match status" value="1"/>
</dbReference>
<feature type="active site" description="Nucleophile" evidence="8">
    <location>
        <position position="33"/>
    </location>
</feature>
<dbReference type="Proteomes" id="UP000243807">
    <property type="component" value="Chromosome"/>
</dbReference>
<dbReference type="AlphaFoldDB" id="A0A1P8UG33"/>
<feature type="site" description="Contributes to redox potential value" evidence="8">
    <location>
        <position position="32"/>
    </location>
</feature>
<dbReference type="Pfam" id="PF00085">
    <property type="entry name" value="Thioredoxin"/>
    <property type="match status" value="1"/>
</dbReference>
<feature type="site" description="Deprotonates C-terminal active site Cys" evidence="8">
    <location>
        <position position="24"/>
    </location>
</feature>
<protein>
    <recommendedName>
        <fullName evidence="6 7">Thioredoxin</fullName>
    </recommendedName>
</protein>
<keyword evidence="2" id="KW-0813">Transport</keyword>
<accession>A0A1P8UG33</accession>
<proteinExistence type="inferred from homology"/>
<feature type="disulfide bond" description="Redox-active" evidence="9">
    <location>
        <begin position="30"/>
        <end position="33"/>
    </location>
</feature>
<evidence type="ECO:0000256" key="7">
    <source>
        <dbReference type="PIRNR" id="PIRNR000077"/>
    </source>
</evidence>
<feature type="site" description="Contributes to redox potential value" evidence="8">
    <location>
        <position position="31"/>
    </location>
</feature>
<dbReference type="PIRSF" id="PIRSF000077">
    <property type="entry name" value="Thioredoxin"/>
    <property type="match status" value="1"/>
</dbReference>
<evidence type="ECO:0000256" key="5">
    <source>
        <dbReference type="ARBA" id="ARBA00023284"/>
    </source>
</evidence>
<feature type="active site" description="Nucleophile" evidence="8">
    <location>
        <position position="30"/>
    </location>
</feature>
<evidence type="ECO:0000256" key="1">
    <source>
        <dbReference type="ARBA" id="ARBA00008987"/>
    </source>
</evidence>
<dbReference type="GO" id="GO:0005829">
    <property type="term" value="C:cytosol"/>
    <property type="evidence" value="ECO:0007669"/>
    <property type="project" value="TreeGrafter"/>
</dbReference>
<evidence type="ECO:0000256" key="8">
    <source>
        <dbReference type="PIRSR" id="PIRSR000077-1"/>
    </source>
</evidence>
<dbReference type="PANTHER" id="PTHR45663">
    <property type="entry name" value="GEO12009P1"/>
    <property type="match status" value="1"/>
</dbReference>
<evidence type="ECO:0000256" key="6">
    <source>
        <dbReference type="NCBIfam" id="TIGR01068"/>
    </source>
</evidence>